<dbReference type="InterPro" id="IPR010982">
    <property type="entry name" value="Lambda_DNA-bd_dom_sf"/>
</dbReference>
<dbReference type="Pfam" id="PF01381">
    <property type="entry name" value="HTH_3"/>
    <property type="match status" value="1"/>
</dbReference>
<dbReference type="AlphaFoldDB" id="A0A1D7QY01"/>
<feature type="domain" description="HTH cro/C1-type" evidence="1">
    <location>
        <begin position="9"/>
        <end position="62"/>
    </location>
</feature>
<keyword evidence="3" id="KW-1185">Reference proteome</keyword>
<dbReference type="PROSITE" id="PS50943">
    <property type="entry name" value="HTH_CROC1"/>
    <property type="match status" value="1"/>
</dbReference>
<dbReference type="Gene3D" id="1.25.40.10">
    <property type="entry name" value="Tetratricopeptide repeat domain"/>
    <property type="match status" value="1"/>
</dbReference>
<dbReference type="OrthoDB" id="1150409at2"/>
<dbReference type="GO" id="GO:0003677">
    <property type="term" value="F:DNA binding"/>
    <property type="evidence" value="ECO:0007669"/>
    <property type="project" value="InterPro"/>
</dbReference>
<dbReference type="PANTHER" id="PTHR37038:SF13">
    <property type="entry name" value="HTH CRO_C1-TYPE DOMAIN-CONTAINING PROTEIN"/>
    <property type="match status" value="1"/>
</dbReference>
<dbReference type="Pfam" id="PF21259">
    <property type="entry name" value="Rgg_C"/>
    <property type="match status" value="1"/>
</dbReference>
<accession>A0A1D7QY01</accession>
<dbReference type="InterPro" id="IPR010057">
    <property type="entry name" value="Transcription_activator_Rgg_C"/>
</dbReference>
<dbReference type="InterPro" id="IPR053163">
    <property type="entry name" value="HTH-type_regulator_Rgg"/>
</dbReference>
<sequence length="289" mass="34203">MNTKIGYLIKEIRLSKSMSQVDVADGVMHQTNYSKFELGKIEISYQKLHEILLNMDMDIAEFNYLYYHDNESQKEKIIREFNSLTFIDNKKINGIIQEIKNYLSVQNDVLLKDILSVSKALLAIQNEDYNEASKYGNLVWGRLEKLDSWYLSDIKLINNILFAFPIETAQHIAEFALKQGEKYIPYSKYENVFLPIKFNLVQLLLRRKMTKKAEIINDEMLNTFIEKNYYIQISICLLRKSMIRLHHKDIEYAEELKREAYEISKVMKNQSLRNKLLSEEKSIRTMLVN</sequence>
<dbReference type="Proteomes" id="UP000094463">
    <property type="component" value="Chromosome"/>
</dbReference>
<dbReference type="SUPFAM" id="SSF47413">
    <property type="entry name" value="lambda repressor-like DNA-binding domains"/>
    <property type="match status" value="1"/>
</dbReference>
<protein>
    <submittedName>
        <fullName evidence="2">Transcriptional regulator, MutR family</fullName>
    </submittedName>
</protein>
<dbReference type="KEGG" id="bbev:BBEV_2544"/>
<proteinExistence type="predicted"/>
<organism evidence="2 3">
    <name type="scientific">Salisediminibacterium beveridgei</name>
    <dbReference type="NCBI Taxonomy" id="632773"/>
    <lineage>
        <taxon>Bacteria</taxon>
        <taxon>Bacillati</taxon>
        <taxon>Bacillota</taxon>
        <taxon>Bacilli</taxon>
        <taxon>Bacillales</taxon>
        <taxon>Bacillaceae</taxon>
        <taxon>Salisediminibacterium</taxon>
    </lineage>
</organism>
<name>A0A1D7QY01_9BACI</name>
<dbReference type="CDD" id="cd00093">
    <property type="entry name" value="HTH_XRE"/>
    <property type="match status" value="1"/>
</dbReference>
<reference evidence="2 3" key="1">
    <citation type="submission" date="2015-08" db="EMBL/GenBank/DDBJ databases">
        <title>The complete genome sequence of Bacillus beveridgei MLTeJB.</title>
        <authorList>
            <person name="Hanson T.E."/>
            <person name="Mesa C."/>
            <person name="Basesman S.M."/>
            <person name="Oremland R.S."/>
        </authorList>
    </citation>
    <scope>NUCLEOTIDE SEQUENCE [LARGE SCALE GENOMIC DNA]</scope>
    <source>
        <strain evidence="2 3">MLTeJB</strain>
    </source>
</reference>
<gene>
    <name evidence="2" type="ORF">BBEV_2544</name>
</gene>
<dbReference type="RefSeq" id="WP_069365820.1">
    <property type="nucleotide sequence ID" value="NZ_CP012502.1"/>
</dbReference>
<evidence type="ECO:0000313" key="2">
    <source>
        <dbReference type="EMBL" id="AOM83883.1"/>
    </source>
</evidence>
<dbReference type="EMBL" id="CP012502">
    <property type="protein sequence ID" value="AOM83883.1"/>
    <property type="molecule type" value="Genomic_DNA"/>
</dbReference>
<dbReference type="InterPro" id="IPR011990">
    <property type="entry name" value="TPR-like_helical_dom_sf"/>
</dbReference>
<evidence type="ECO:0000259" key="1">
    <source>
        <dbReference type="PROSITE" id="PS50943"/>
    </source>
</evidence>
<dbReference type="STRING" id="632773.BBEV_2544"/>
<evidence type="ECO:0000313" key="3">
    <source>
        <dbReference type="Proteomes" id="UP000094463"/>
    </source>
</evidence>
<dbReference type="SMART" id="SM00530">
    <property type="entry name" value="HTH_XRE"/>
    <property type="match status" value="1"/>
</dbReference>
<dbReference type="InterPro" id="IPR001387">
    <property type="entry name" value="Cro/C1-type_HTH"/>
</dbReference>
<dbReference type="PANTHER" id="PTHR37038">
    <property type="entry name" value="TRANSCRIPTIONAL REGULATOR-RELATED"/>
    <property type="match status" value="1"/>
</dbReference>